<evidence type="ECO:0000313" key="1">
    <source>
        <dbReference type="EMBL" id="CUU64810.1"/>
    </source>
</evidence>
<dbReference type="EMBL" id="FAUH01000001">
    <property type="protein sequence ID" value="CUU64810.1"/>
    <property type="molecule type" value="Genomic_DNA"/>
</dbReference>
<reference evidence="2" key="1">
    <citation type="submission" date="2015-11" db="EMBL/GenBank/DDBJ databases">
        <authorList>
            <person name="Dugat-Bony E."/>
        </authorList>
    </citation>
    <scope>NUCLEOTIDE SEQUENCE [LARGE SCALE GENOMIC DNA]</scope>
    <source>
        <strain evidence="2">Mu292</strain>
    </source>
</reference>
<evidence type="ECO:0000313" key="2">
    <source>
        <dbReference type="Proteomes" id="UP000182498"/>
    </source>
</evidence>
<dbReference type="RefSeq" id="WP_073883312.1">
    <property type="nucleotide sequence ID" value="NZ_FAUH01000001.1"/>
</dbReference>
<proteinExistence type="predicted"/>
<name>A0A0X2NJ81_9CORY</name>
<dbReference type="AlphaFoldDB" id="A0A0X2NJ81"/>
<accession>A0A0X2NJ81</accession>
<gene>
    <name evidence="1" type="ORF">CVAR292_00114</name>
</gene>
<keyword evidence="2" id="KW-1185">Reference proteome</keyword>
<dbReference type="OrthoDB" id="3350465at2"/>
<sequence length="422" mass="45995">MADHGIVPLELETTNGTFFTLWAPGWTARGEQWQAFLGDDSGVFGFESPAALLAWIRDHKGNDAHDLADHPKWAAFTENAAAKVTPRKSGKISFIEVPNNLAARPSFDNVKAVSSAFDVMKSFGAVCGLEKINSWFRSYSILGNTSRGADHYNGENGLGEWSNVGYTVLGKWKELLELVDEQIVSPEVDEKSLATAEADITAAEDAKKEADVAAAAAAEQDASDATEATEAAAKDADPYDLTPWAAAGIDPVRITVDGTTVYTLRCYVGDREPVFLGENGQIHTFTSGRSMVRWMVDAKDHDLSHFETWDDLVTLANAGELEVSVHPSNEYGFTGLREDIAKGTDAVDTDQLGRAYELVADAADWADDDSVNQVLLAYPRLQDYVAYMLGSPSSGTPTAPFDEEAEGWGEMERRLTERFTKF</sequence>
<dbReference type="Proteomes" id="UP000182498">
    <property type="component" value="Unassembled WGS sequence"/>
</dbReference>
<protein>
    <recommendedName>
        <fullName evidence="3">Primosomal protein</fullName>
    </recommendedName>
</protein>
<organism evidence="1 2">
    <name type="scientific">Corynebacterium variabile</name>
    <dbReference type="NCBI Taxonomy" id="1727"/>
    <lineage>
        <taxon>Bacteria</taxon>
        <taxon>Bacillati</taxon>
        <taxon>Actinomycetota</taxon>
        <taxon>Actinomycetes</taxon>
        <taxon>Mycobacteriales</taxon>
        <taxon>Corynebacteriaceae</taxon>
        <taxon>Corynebacterium</taxon>
    </lineage>
</organism>
<evidence type="ECO:0008006" key="3">
    <source>
        <dbReference type="Google" id="ProtNLM"/>
    </source>
</evidence>